<reference evidence="1" key="1">
    <citation type="submission" date="2018-05" db="EMBL/GenBank/DDBJ databases">
        <authorList>
            <person name="Lanie J.A."/>
            <person name="Ng W.-L."/>
            <person name="Kazmierczak K.M."/>
            <person name="Andrzejewski T.M."/>
            <person name="Davidsen T.M."/>
            <person name="Wayne K.J."/>
            <person name="Tettelin H."/>
            <person name="Glass J.I."/>
            <person name="Rusch D."/>
            <person name="Podicherti R."/>
            <person name="Tsui H.-C.T."/>
            <person name="Winkler M.E."/>
        </authorList>
    </citation>
    <scope>NUCLEOTIDE SEQUENCE</scope>
</reference>
<name>A0A382QE51_9ZZZZ</name>
<proteinExistence type="predicted"/>
<evidence type="ECO:0000313" key="1">
    <source>
        <dbReference type="EMBL" id="SVC82882.1"/>
    </source>
</evidence>
<sequence length="101" mass="11521">MSSFWNRKLYFGAVVHIGRQCSAIQPARIPKVFRVIFNRNQILQCSARVQQTCLSAWAPLEVLRDVYNPPDIASELSRSRGGLSHRLYDSTKSRLQLTVSD</sequence>
<accession>A0A382QE51</accession>
<organism evidence="1">
    <name type="scientific">marine metagenome</name>
    <dbReference type="NCBI Taxonomy" id="408172"/>
    <lineage>
        <taxon>unclassified sequences</taxon>
        <taxon>metagenomes</taxon>
        <taxon>ecological metagenomes</taxon>
    </lineage>
</organism>
<dbReference type="EMBL" id="UINC01113342">
    <property type="protein sequence ID" value="SVC82882.1"/>
    <property type="molecule type" value="Genomic_DNA"/>
</dbReference>
<protein>
    <submittedName>
        <fullName evidence="1">Uncharacterized protein</fullName>
    </submittedName>
</protein>
<gene>
    <name evidence="1" type="ORF">METZ01_LOCUS335736</name>
</gene>
<dbReference type="AlphaFoldDB" id="A0A382QE51"/>